<evidence type="ECO:0000313" key="2">
    <source>
        <dbReference type="Proteomes" id="UP000594638"/>
    </source>
</evidence>
<keyword evidence="2" id="KW-1185">Reference proteome</keyword>
<dbReference type="AlphaFoldDB" id="A0A8S0SAC7"/>
<evidence type="ECO:0000313" key="1">
    <source>
        <dbReference type="EMBL" id="CAA2989649.1"/>
    </source>
</evidence>
<name>A0A8S0SAC7_OLEEU</name>
<dbReference type="Proteomes" id="UP000594638">
    <property type="component" value="Unassembled WGS sequence"/>
</dbReference>
<comment type="caution">
    <text evidence="1">The sequence shown here is derived from an EMBL/GenBank/DDBJ whole genome shotgun (WGS) entry which is preliminary data.</text>
</comment>
<organism evidence="1 2">
    <name type="scientific">Olea europaea subsp. europaea</name>
    <dbReference type="NCBI Taxonomy" id="158383"/>
    <lineage>
        <taxon>Eukaryota</taxon>
        <taxon>Viridiplantae</taxon>
        <taxon>Streptophyta</taxon>
        <taxon>Embryophyta</taxon>
        <taxon>Tracheophyta</taxon>
        <taxon>Spermatophyta</taxon>
        <taxon>Magnoliopsida</taxon>
        <taxon>eudicotyledons</taxon>
        <taxon>Gunneridae</taxon>
        <taxon>Pentapetalae</taxon>
        <taxon>asterids</taxon>
        <taxon>lamiids</taxon>
        <taxon>Lamiales</taxon>
        <taxon>Oleaceae</taxon>
        <taxon>Oleeae</taxon>
        <taxon>Olea</taxon>
    </lineage>
</organism>
<sequence length="125" mass="14553">MTIYNVSQEEKRGKFEIMPMLLWKLQLQSLALSSCTCKETNESIRRSQPDIEACIRGAQLTEDDIVFAAFEEDDRVYWIFFVESWCEPTRPSAKKGEDIVSHFETGDTQQRGSLAHWEKKKKKVC</sequence>
<dbReference type="EMBL" id="CACTIH010004128">
    <property type="protein sequence ID" value="CAA2989649.1"/>
    <property type="molecule type" value="Genomic_DNA"/>
</dbReference>
<reference evidence="1 2" key="1">
    <citation type="submission" date="2019-12" db="EMBL/GenBank/DDBJ databases">
        <authorList>
            <person name="Alioto T."/>
            <person name="Alioto T."/>
            <person name="Gomez Garrido J."/>
        </authorList>
    </citation>
    <scope>NUCLEOTIDE SEQUENCE [LARGE SCALE GENOMIC DNA]</scope>
</reference>
<proteinExistence type="predicted"/>
<accession>A0A8S0SAC7</accession>
<dbReference type="Gramene" id="OE9A057284T1">
    <property type="protein sequence ID" value="OE9A057284C1"/>
    <property type="gene ID" value="OE9A057284"/>
</dbReference>
<protein>
    <submittedName>
        <fullName evidence="1">Uncharacterized protein</fullName>
    </submittedName>
</protein>
<gene>
    <name evidence="1" type="ORF">OLEA9_A057284</name>
</gene>